<dbReference type="Proteomes" id="UP000231791">
    <property type="component" value="Chromosome"/>
</dbReference>
<reference evidence="1 2" key="1">
    <citation type="submission" date="2017-11" db="EMBL/GenBank/DDBJ databases">
        <title>Complete genome sequence of Streptomyces lavendulae subsp. lavendulae CCM 3239 (formerly 'Streptomyces aureofaciens CCM 3239'), the producer of the angucycline-type antibiotic auricin.</title>
        <authorList>
            <person name="Busche T."/>
            <person name="Novakova R."/>
            <person name="Al'Dilaimi A."/>
            <person name="Homerova D."/>
            <person name="Feckova L."/>
            <person name="Rezuchova B."/>
            <person name="Mingyar E."/>
            <person name="Csolleiova D."/>
            <person name="Bekeova C."/>
            <person name="Winkler A."/>
            <person name="Sevcikova B."/>
            <person name="Kalinowski J."/>
            <person name="Kormanec J."/>
            <person name="Ruckert C."/>
        </authorList>
    </citation>
    <scope>NUCLEOTIDE SEQUENCE [LARGE SCALE GENOMIC DNA]</scope>
    <source>
        <strain evidence="1 2">CCM 3239</strain>
    </source>
</reference>
<dbReference type="AlphaFoldDB" id="A0A2K8PAV9"/>
<dbReference type="GeneID" id="49382813"/>
<keyword evidence="2" id="KW-1185">Reference proteome</keyword>
<proteinExistence type="predicted"/>
<evidence type="ECO:0000313" key="1">
    <source>
        <dbReference type="EMBL" id="ATZ23608.1"/>
    </source>
</evidence>
<accession>A0A2K8PAV9</accession>
<name>A0A2K8PAV9_STRLA</name>
<dbReference type="OrthoDB" id="4476959at2"/>
<gene>
    <name evidence="1" type="ORF">SLAV_08690</name>
</gene>
<organism evidence="1 2">
    <name type="scientific">Streptomyces lavendulae subsp. lavendulae</name>
    <dbReference type="NCBI Taxonomy" id="58340"/>
    <lineage>
        <taxon>Bacteria</taxon>
        <taxon>Bacillati</taxon>
        <taxon>Actinomycetota</taxon>
        <taxon>Actinomycetes</taxon>
        <taxon>Kitasatosporales</taxon>
        <taxon>Streptomycetaceae</taxon>
        <taxon>Streptomyces</taxon>
    </lineage>
</organism>
<dbReference type="RefSeq" id="WP_051841300.1">
    <property type="nucleotide sequence ID" value="NZ_CP024985.1"/>
</dbReference>
<protein>
    <submittedName>
        <fullName evidence="1">Uncharacterized protein</fullName>
    </submittedName>
</protein>
<dbReference type="EMBL" id="CP024985">
    <property type="protein sequence ID" value="ATZ23608.1"/>
    <property type="molecule type" value="Genomic_DNA"/>
</dbReference>
<sequence length="158" mass="16160">MYTTAARPSPTTSPAPREVRGAYALWLTAVGAGAFETVLAVGRMALDGTGSAGEIGSGLAVRLLVFTAAVLVALRMRGGARWARTALAVGLGVLGTASMVLQPLGYLLDGGSAVDALARADALDWLFGASRALHVGAVLTAVALMFRPASNAYFRGLR</sequence>
<dbReference type="KEGG" id="slx:SLAV_08690"/>
<evidence type="ECO:0000313" key="2">
    <source>
        <dbReference type="Proteomes" id="UP000231791"/>
    </source>
</evidence>